<evidence type="ECO:0000313" key="6">
    <source>
        <dbReference type="Proteomes" id="UP000016931"/>
    </source>
</evidence>
<feature type="repeat" description="HEAT" evidence="2">
    <location>
        <begin position="352"/>
        <end position="389"/>
    </location>
</feature>
<accession>N1QGH5</accession>
<evidence type="ECO:0000259" key="3">
    <source>
        <dbReference type="Pfam" id="PF12612"/>
    </source>
</evidence>
<proteinExistence type="predicted"/>
<evidence type="ECO:0000256" key="1">
    <source>
        <dbReference type="ARBA" id="ARBA00023186"/>
    </source>
</evidence>
<dbReference type="AlphaFoldDB" id="N1QGH5"/>
<dbReference type="eggNOG" id="KOG1943">
    <property type="taxonomic scope" value="Eukaryota"/>
</dbReference>
<protein>
    <submittedName>
        <fullName evidence="5">Uncharacterized protein</fullName>
    </submittedName>
</protein>
<gene>
    <name evidence="5" type="ORF">SEPMUDRAFT_72536</name>
</gene>
<sequence length="1167" mass="127229">MDSAAKNETENEPEDEELKLIKASAGLLADFEAELPKVLWKTIPSSPKRVHKHVTKHDLNRLVQLIEPFQGDPQLLDAKLKSTLPVIVDAYLEYLRYGPVPPSPHIDLQTAACTLLYTLCKVRDYKVIVGFLSNEPKYLEPILARLEETIQSDQEDQVAWQVPYVLLLWLSHLLLAPFDLSSISARETPADPDSFLGLYQIPQLAKRVLRVGLAYLGSPTKAQDAAASMLVRLSIRPDVVKSQLADALIEASLPKLATDSLSITDTYELLGALRLVAGIAAAAELSHLVPLIYSSCERAFVDDSNMTLNSNAVAKKFAIKTLRNIAILSLRSAGTNGILLDFLQTTSVLENVVDYLLRALGDKDTQVRYAAAKAISLLVQELDREMGHEIIQAVLDSFKEDMPRSSTTVDFTIANPLKWHGLTLALAHTLFKRSGSPEQLPDILDALISALQFQQRTSTGSTLGTNIRDAANFGIWSLARRYTTAELLSVSANSLHSSNRTASDDSVIQVLATQLLLSACLDPAGNIRRGSSAALQEVVGRHPNKIIEGITLVQVVDYHTVSLRSRAMTDVAHAAAGLHPHYWRALFDGLLGWRGLGSADVPSRESTANSIARLAISTPETSSSQVLMEVLKHVTTCPQQDVERLHGLALSAANIVNAQRSKTSAEEHLDALPHLVAAFGCLVAAAQDFSPRTLRSEYPAALSRYITALCDEIRMNLMHGEHASLVPLDTIDRAVDRLLARHEESILVTTPDLARSLLGVKRAAQIPLGCIAAADLANAVSKDGMKSTLHSAGRALALGALASLYSADGLAGDKATTVVTSLCGLLQAMNVNWRIIGARSLELVVQSVADASSIDAALAAQICAAIDRGLNDYTIDERGDIGSLVRLQCIACASQIFSTRAFLCNPDSVKTLEANIYRLSMEKLDRVRLQAAKCRSQHLDLEITAPDIASVSSHTYFEVALQPLWHDTSAHIFKAVVQGCISCAGLGAKSILQAARYVLINGLYAAQTATLETFLTTLITIMKEQLAETTNSLPALELLAFLLDMQLPQQRLTATPSSDSTTFKWRNLLSVVQKSHHKSNEIPKILAAVHVYLGLADVPAIRSETLKKLLSMLQTNPYPHVRIDVAEALYMITREEGLEPVNWSRPAKENGPMVEELREKYVVEELR</sequence>
<keyword evidence="1" id="KW-0143">Chaperone</keyword>
<dbReference type="OMA" id="EPHEAWH"/>
<dbReference type="SUPFAM" id="SSF48371">
    <property type="entry name" value="ARM repeat"/>
    <property type="match status" value="2"/>
</dbReference>
<feature type="domain" description="Tubulin-folding cofactor D C-terminal" evidence="3">
    <location>
        <begin position="914"/>
        <end position="1084"/>
    </location>
</feature>
<dbReference type="PANTHER" id="PTHR12658">
    <property type="entry name" value="BETA-TUBULIN COFACTOR D"/>
    <property type="match status" value="1"/>
</dbReference>
<dbReference type="GeneID" id="27907134"/>
<evidence type="ECO:0000313" key="5">
    <source>
        <dbReference type="EMBL" id="EMF09643.1"/>
    </source>
</evidence>
<dbReference type="RefSeq" id="XP_016757764.1">
    <property type="nucleotide sequence ID" value="XM_016909997.1"/>
</dbReference>
<dbReference type="InterPro" id="IPR016024">
    <property type="entry name" value="ARM-type_fold"/>
</dbReference>
<dbReference type="Pfam" id="PF25767">
    <property type="entry name" value="ARM_TBCD_2nd"/>
    <property type="match status" value="1"/>
</dbReference>
<dbReference type="Pfam" id="PF12612">
    <property type="entry name" value="TFCD_C"/>
    <property type="match status" value="1"/>
</dbReference>
<dbReference type="Proteomes" id="UP000016931">
    <property type="component" value="Unassembled WGS sequence"/>
</dbReference>
<dbReference type="Gene3D" id="1.25.10.10">
    <property type="entry name" value="Leucine-rich Repeat Variant"/>
    <property type="match status" value="1"/>
</dbReference>
<dbReference type="InterPro" id="IPR011989">
    <property type="entry name" value="ARM-like"/>
</dbReference>
<dbReference type="GO" id="GO:0007021">
    <property type="term" value="P:tubulin complex assembly"/>
    <property type="evidence" value="ECO:0007669"/>
    <property type="project" value="InterPro"/>
</dbReference>
<dbReference type="GO" id="GO:0005096">
    <property type="term" value="F:GTPase activator activity"/>
    <property type="evidence" value="ECO:0007669"/>
    <property type="project" value="InterPro"/>
</dbReference>
<dbReference type="InterPro" id="IPR033162">
    <property type="entry name" value="TBCD"/>
</dbReference>
<dbReference type="GO" id="GO:0048487">
    <property type="term" value="F:beta-tubulin binding"/>
    <property type="evidence" value="ECO:0007669"/>
    <property type="project" value="InterPro"/>
</dbReference>
<dbReference type="GO" id="GO:0000226">
    <property type="term" value="P:microtubule cytoskeleton organization"/>
    <property type="evidence" value="ECO:0007669"/>
    <property type="project" value="TreeGrafter"/>
</dbReference>
<dbReference type="InterPro" id="IPR058033">
    <property type="entry name" value="ARM_TBCD_2nd"/>
</dbReference>
<feature type="domain" description="Tubulin-folding cofactor D ARM repeats" evidence="4">
    <location>
        <begin position="345"/>
        <end position="549"/>
    </location>
</feature>
<organism evidence="5 6">
    <name type="scientific">Sphaerulina musiva (strain SO2202)</name>
    <name type="common">Poplar stem canker fungus</name>
    <name type="synonym">Septoria musiva</name>
    <dbReference type="NCBI Taxonomy" id="692275"/>
    <lineage>
        <taxon>Eukaryota</taxon>
        <taxon>Fungi</taxon>
        <taxon>Dikarya</taxon>
        <taxon>Ascomycota</taxon>
        <taxon>Pezizomycotina</taxon>
        <taxon>Dothideomycetes</taxon>
        <taxon>Dothideomycetidae</taxon>
        <taxon>Mycosphaerellales</taxon>
        <taxon>Mycosphaerellaceae</taxon>
        <taxon>Sphaerulina</taxon>
    </lineage>
</organism>
<dbReference type="HOGENOM" id="CLU_003043_3_0_1"/>
<dbReference type="PROSITE" id="PS50077">
    <property type="entry name" value="HEAT_REPEAT"/>
    <property type="match status" value="1"/>
</dbReference>
<dbReference type="EMBL" id="KB456269">
    <property type="protein sequence ID" value="EMF09643.1"/>
    <property type="molecule type" value="Genomic_DNA"/>
</dbReference>
<evidence type="ECO:0000256" key="2">
    <source>
        <dbReference type="PROSITE-ProRule" id="PRU00103"/>
    </source>
</evidence>
<dbReference type="STRING" id="692275.N1QGH5"/>
<evidence type="ECO:0000259" key="4">
    <source>
        <dbReference type="Pfam" id="PF25767"/>
    </source>
</evidence>
<reference evidence="5 6" key="1">
    <citation type="journal article" date="2012" name="PLoS Pathog.">
        <title>Diverse lifestyles and strategies of plant pathogenesis encoded in the genomes of eighteen Dothideomycetes fungi.</title>
        <authorList>
            <person name="Ohm R.A."/>
            <person name="Feau N."/>
            <person name="Henrissat B."/>
            <person name="Schoch C.L."/>
            <person name="Horwitz B.A."/>
            <person name="Barry K.W."/>
            <person name="Condon B.J."/>
            <person name="Copeland A.C."/>
            <person name="Dhillon B."/>
            <person name="Glaser F."/>
            <person name="Hesse C.N."/>
            <person name="Kosti I."/>
            <person name="LaButti K."/>
            <person name="Lindquist E.A."/>
            <person name="Lucas S."/>
            <person name="Salamov A.A."/>
            <person name="Bradshaw R.E."/>
            <person name="Ciuffetti L."/>
            <person name="Hamelin R.C."/>
            <person name="Kema G.H.J."/>
            <person name="Lawrence C."/>
            <person name="Scott J.A."/>
            <person name="Spatafora J.W."/>
            <person name="Turgeon B.G."/>
            <person name="de Wit P.J.G.M."/>
            <person name="Zhong S."/>
            <person name="Goodwin S.B."/>
            <person name="Grigoriev I.V."/>
        </authorList>
    </citation>
    <scope>NUCLEOTIDE SEQUENCE [LARGE SCALE GENOMIC DNA]</scope>
    <source>
        <strain evidence="5 6">SO2202</strain>
    </source>
</reference>
<dbReference type="PANTHER" id="PTHR12658:SF0">
    <property type="entry name" value="TUBULIN-SPECIFIC CHAPERONE D"/>
    <property type="match status" value="1"/>
</dbReference>
<keyword evidence="6" id="KW-1185">Reference proteome</keyword>
<dbReference type="Pfam" id="PF23579">
    <property type="entry name" value="ARM_TBCD"/>
    <property type="match status" value="1"/>
</dbReference>
<dbReference type="GO" id="GO:0007023">
    <property type="term" value="P:post-chaperonin tubulin folding pathway"/>
    <property type="evidence" value="ECO:0007669"/>
    <property type="project" value="InterPro"/>
</dbReference>
<dbReference type="OrthoDB" id="10253476at2759"/>
<name>N1QGH5_SPHMS</name>
<dbReference type="InterPro" id="IPR022577">
    <property type="entry name" value="TBCD_C"/>
</dbReference>
<dbReference type="InterPro" id="IPR021133">
    <property type="entry name" value="HEAT_type_2"/>
</dbReference>